<dbReference type="PANTHER" id="PTHR47515">
    <property type="entry name" value="LOW CALCIUM RESPONSE LOCUS PROTEIN T"/>
    <property type="match status" value="1"/>
</dbReference>
<dbReference type="PANTHER" id="PTHR47515:SF1">
    <property type="entry name" value="BLR2054 PROTEIN"/>
    <property type="match status" value="1"/>
</dbReference>
<evidence type="ECO:0000313" key="2">
    <source>
        <dbReference type="EMBL" id="GIT97099.1"/>
    </source>
</evidence>
<proteinExistence type="predicted"/>
<gene>
    <name evidence="2" type="ORF">JANAI62_37220</name>
</gene>
<name>A0ABQ4NRR2_9RHOB</name>
<sequence length="93" mass="10258">MLSFVTQNEVNGAAQIWDMSSKPTDTGLMSRLTSNAKLHAECLNAHWFMSLADARDKLDVWRKDHNEVQPHSAIGYKVPADIHNPDGSASPPS</sequence>
<accession>A0ABQ4NRR2</accession>
<dbReference type="InterPro" id="IPR001584">
    <property type="entry name" value="Integrase_cat-core"/>
</dbReference>
<dbReference type="Proteomes" id="UP000786693">
    <property type="component" value="Unassembled WGS sequence"/>
</dbReference>
<dbReference type="EMBL" id="BPFH01000011">
    <property type="protein sequence ID" value="GIT97099.1"/>
    <property type="molecule type" value="Genomic_DNA"/>
</dbReference>
<keyword evidence="3" id="KW-1185">Reference proteome</keyword>
<organism evidence="2 3">
    <name type="scientific">Jannaschia pagri</name>
    <dbReference type="NCBI Taxonomy" id="2829797"/>
    <lineage>
        <taxon>Bacteria</taxon>
        <taxon>Pseudomonadati</taxon>
        <taxon>Pseudomonadota</taxon>
        <taxon>Alphaproteobacteria</taxon>
        <taxon>Rhodobacterales</taxon>
        <taxon>Roseobacteraceae</taxon>
        <taxon>Jannaschia</taxon>
    </lineage>
</organism>
<dbReference type="Pfam" id="PF13683">
    <property type="entry name" value="rve_3"/>
    <property type="match status" value="1"/>
</dbReference>
<evidence type="ECO:0000259" key="1">
    <source>
        <dbReference type="Pfam" id="PF13683"/>
    </source>
</evidence>
<protein>
    <recommendedName>
        <fullName evidence="1">Integrase catalytic domain-containing protein</fullName>
    </recommendedName>
</protein>
<evidence type="ECO:0000313" key="3">
    <source>
        <dbReference type="Proteomes" id="UP000786693"/>
    </source>
</evidence>
<reference evidence="2 3" key="1">
    <citation type="submission" date="2021-05" db="EMBL/GenBank/DDBJ databases">
        <title>Bacteria Genome sequencing.</title>
        <authorList>
            <person name="Takabe Y."/>
            <person name="Nakajima Y."/>
            <person name="Suzuki S."/>
            <person name="Shiozaki T."/>
        </authorList>
    </citation>
    <scope>NUCLEOTIDE SEQUENCE [LARGE SCALE GENOMIC DNA]</scope>
    <source>
        <strain evidence="2 3">AI_62</strain>
    </source>
</reference>
<comment type="caution">
    <text evidence="2">The sequence shown here is derived from an EMBL/GenBank/DDBJ whole genome shotgun (WGS) entry which is preliminary data.</text>
</comment>
<feature type="domain" description="Integrase catalytic" evidence="1">
    <location>
        <begin position="22"/>
        <end position="79"/>
    </location>
</feature>